<proteinExistence type="predicted"/>
<evidence type="ECO:0000313" key="1">
    <source>
        <dbReference type="EMBL" id="EMM94256.1"/>
    </source>
</evidence>
<name>M6HTJ7_LEPIR</name>
<dbReference type="AlphaFoldDB" id="M6HTJ7"/>
<sequence length="150" mass="17379">MVSVIGSRRCTYEKKKPLLANLDFGCFPGMIAFSCGASYEEIHKSFEKNSPWQVGLESHKEAIEKCFGLGCKSVVANAKTGKVTLCFYIILKDFSFRRDDHIAILAHEITHINQFYLKDILDRNREFEAEAHLHTHIMIQCLKELRKWKR</sequence>
<evidence type="ECO:0000313" key="2">
    <source>
        <dbReference type="Proteomes" id="UP000012089"/>
    </source>
</evidence>
<comment type="caution">
    <text evidence="1">The sequence shown here is derived from an EMBL/GenBank/DDBJ whole genome shotgun (WGS) entry which is preliminary data.</text>
</comment>
<organism evidence="1 2">
    <name type="scientific">Leptospira interrogans serovar Zanoni str. LT2156</name>
    <dbReference type="NCBI Taxonomy" id="1001601"/>
    <lineage>
        <taxon>Bacteria</taxon>
        <taxon>Pseudomonadati</taxon>
        <taxon>Spirochaetota</taxon>
        <taxon>Spirochaetia</taxon>
        <taxon>Leptospirales</taxon>
        <taxon>Leptospiraceae</taxon>
        <taxon>Leptospira</taxon>
    </lineage>
</organism>
<protein>
    <submittedName>
        <fullName evidence="1">Uncharacterized protein</fullName>
    </submittedName>
</protein>
<gene>
    <name evidence="1" type="ORF">LEP1GSC158_0633</name>
</gene>
<dbReference type="Proteomes" id="UP000012089">
    <property type="component" value="Unassembled WGS sequence"/>
</dbReference>
<dbReference type="EMBL" id="AFMF02000036">
    <property type="protein sequence ID" value="EMM94256.1"/>
    <property type="molecule type" value="Genomic_DNA"/>
</dbReference>
<reference evidence="1 2" key="1">
    <citation type="submission" date="2013-01" db="EMBL/GenBank/DDBJ databases">
        <authorList>
            <person name="Harkins D.M."/>
            <person name="Durkin A.S."/>
            <person name="Brinkac L.M."/>
            <person name="Haft D.H."/>
            <person name="Selengut J.D."/>
            <person name="Sanka R."/>
            <person name="DePew J."/>
            <person name="Purushe J."/>
            <person name="Tulsiani S.M."/>
            <person name="Graham G.C."/>
            <person name="Burns M.-A."/>
            <person name="Dohnt M.F."/>
            <person name="Smythe L.D."/>
            <person name="McKay D.B."/>
            <person name="Craig S.B."/>
            <person name="Vinetz J.M."/>
            <person name="Sutton G.G."/>
            <person name="Nierman W.C."/>
            <person name="Fouts D.E."/>
        </authorList>
    </citation>
    <scope>NUCLEOTIDE SEQUENCE [LARGE SCALE GENOMIC DNA]</scope>
    <source>
        <strain evidence="1 2">LT2156</strain>
    </source>
</reference>
<accession>M6HTJ7</accession>